<keyword evidence="3" id="KW-1185">Reference proteome</keyword>
<evidence type="ECO:0000313" key="2">
    <source>
        <dbReference type="EMBL" id="TBN52388.1"/>
    </source>
</evidence>
<dbReference type="AlphaFoldDB" id="A0A4Q9GIX5"/>
<name>A0A4Q9GIX5_9HYPH</name>
<protein>
    <submittedName>
        <fullName evidence="2">DUF930 domain-containing protein</fullName>
    </submittedName>
</protein>
<dbReference type="InterPro" id="IPR009273">
    <property type="entry name" value="DUF930"/>
</dbReference>
<evidence type="ECO:0000313" key="3">
    <source>
        <dbReference type="Proteomes" id="UP000291613"/>
    </source>
</evidence>
<dbReference type="OrthoDB" id="9804158at2"/>
<dbReference type="Proteomes" id="UP000291613">
    <property type="component" value="Unassembled WGS sequence"/>
</dbReference>
<comment type="caution">
    <text evidence="2">The sequence shown here is derived from an EMBL/GenBank/DDBJ whole genome shotgun (WGS) entry which is preliminary data.</text>
</comment>
<accession>A0A4Q9GIX5</accession>
<feature type="signal peptide" evidence="1">
    <location>
        <begin position="1"/>
        <end position="26"/>
    </location>
</feature>
<evidence type="ECO:0000256" key="1">
    <source>
        <dbReference type="SAM" id="SignalP"/>
    </source>
</evidence>
<gene>
    <name evidence="2" type="ORF">EYR15_11115</name>
</gene>
<proteinExistence type="predicted"/>
<dbReference type="Pfam" id="PF06059">
    <property type="entry name" value="DUF930"/>
    <property type="match status" value="1"/>
</dbReference>
<sequence length="131" mass="14406">MQKTAPVVRLTALVIYACLSAAPAVALDDALGTSLRRLDPENRLHQLCDIEMMRRIEAEHGPLHPDRLVMDAESPAVLRRDVLAGTGGAVRSGGQWYRLSFRCRASAERLQVLELSYKIGSAIPQARWGKG</sequence>
<feature type="chain" id="PRO_5020914209" evidence="1">
    <location>
        <begin position="27"/>
        <end position="131"/>
    </location>
</feature>
<keyword evidence="1" id="KW-0732">Signal</keyword>
<organism evidence="2 3">
    <name type="scientific">Hansschlegelia quercus</name>
    <dbReference type="NCBI Taxonomy" id="2528245"/>
    <lineage>
        <taxon>Bacteria</taxon>
        <taxon>Pseudomonadati</taxon>
        <taxon>Pseudomonadota</taxon>
        <taxon>Alphaproteobacteria</taxon>
        <taxon>Hyphomicrobiales</taxon>
        <taxon>Methylopilaceae</taxon>
        <taxon>Hansschlegelia</taxon>
    </lineage>
</organism>
<dbReference type="EMBL" id="SIUB01000005">
    <property type="protein sequence ID" value="TBN52388.1"/>
    <property type="molecule type" value="Genomic_DNA"/>
</dbReference>
<dbReference type="RefSeq" id="WP_131003623.1">
    <property type="nucleotide sequence ID" value="NZ_JBHSZR010000013.1"/>
</dbReference>
<reference evidence="2 3" key="1">
    <citation type="submission" date="2019-02" db="EMBL/GenBank/DDBJ databases">
        <title>Hansschlegelia quercus sp. nov., a novel methylotrophic bacterium from buds of oak (Quercus robur L.).</title>
        <authorList>
            <person name="Agafonova N.V."/>
            <person name="Kaparullina E.N."/>
            <person name="Grouzdev D.S."/>
            <person name="Doronina N.V."/>
        </authorList>
    </citation>
    <scope>NUCLEOTIDE SEQUENCE [LARGE SCALE GENOMIC DNA]</scope>
    <source>
        <strain evidence="2 3">Dub</strain>
    </source>
</reference>